<dbReference type="EMBL" id="LSRX01001044">
    <property type="protein sequence ID" value="OLP84408.1"/>
    <property type="molecule type" value="Genomic_DNA"/>
</dbReference>
<dbReference type="Proteomes" id="UP000186817">
    <property type="component" value="Unassembled WGS sequence"/>
</dbReference>
<dbReference type="OrthoDB" id="408025at2759"/>
<organism evidence="2 3">
    <name type="scientific">Symbiodinium microadriaticum</name>
    <name type="common">Dinoflagellate</name>
    <name type="synonym">Zooxanthella microadriatica</name>
    <dbReference type="NCBI Taxonomy" id="2951"/>
    <lineage>
        <taxon>Eukaryota</taxon>
        <taxon>Sar</taxon>
        <taxon>Alveolata</taxon>
        <taxon>Dinophyceae</taxon>
        <taxon>Suessiales</taxon>
        <taxon>Symbiodiniaceae</taxon>
        <taxon>Symbiodinium</taxon>
    </lineage>
</organism>
<dbReference type="OMA" id="GWYEWAS"/>
<dbReference type="AlphaFoldDB" id="A0A1Q9CNA4"/>
<keyword evidence="1" id="KW-0812">Transmembrane</keyword>
<keyword evidence="1" id="KW-1133">Transmembrane helix</keyword>
<sequence>MVGQRLQKYISSWGLDPGDVPKVITIFLGAKYVTLGVFVLVGTRFQPLRRVFPKRRTVTSAWSQVKSRLAAGRPQSTPEEGGWYEWASDRYWQMSDKIQARLQTNRWWMSLAERTGQNPTRLVLGVAEGTLLCKLTYPLWGPFELWAILYTLKQRSIHTPHGSEGPDGDLMEQYTHAAAAAEDAQDLSPGPL</sequence>
<name>A0A1Q9CNA4_SYMMI</name>
<keyword evidence="1" id="KW-0472">Membrane</keyword>
<evidence type="ECO:0000256" key="1">
    <source>
        <dbReference type="SAM" id="Phobius"/>
    </source>
</evidence>
<evidence type="ECO:0000313" key="2">
    <source>
        <dbReference type="EMBL" id="OLP84408.1"/>
    </source>
</evidence>
<accession>A0A1Q9CNA4</accession>
<gene>
    <name evidence="2" type="ORF">AK812_SmicGene49077</name>
</gene>
<evidence type="ECO:0000313" key="3">
    <source>
        <dbReference type="Proteomes" id="UP000186817"/>
    </source>
</evidence>
<protein>
    <submittedName>
        <fullName evidence="2">Uncharacterized protein</fullName>
    </submittedName>
</protein>
<keyword evidence="3" id="KW-1185">Reference proteome</keyword>
<feature type="transmembrane region" description="Helical" evidence="1">
    <location>
        <begin position="23"/>
        <end position="45"/>
    </location>
</feature>
<comment type="caution">
    <text evidence="2">The sequence shown here is derived from an EMBL/GenBank/DDBJ whole genome shotgun (WGS) entry which is preliminary data.</text>
</comment>
<reference evidence="2 3" key="1">
    <citation type="submission" date="2016-02" db="EMBL/GenBank/DDBJ databases">
        <title>Genome analysis of coral dinoflagellate symbionts highlights evolutionary adaptations to a symbiotic lifestyle.</title>
        <authorList>
            <person name="Aranda M."/>
            <person name="Li Y."/>
            <person name="Liew Y.J."/>
            <person name="Baumgarten S."/>
            <person name="Simakov O."/>
            <person name="Wilson M."/>
            <person name="Piel J."/>
            <person name="Ashoor H."/>
            <person name="Bougouffa S."/>
            <person name="Bajic V.B."/>
            <person name="Ryu T."/>
            <person name="Ravasi T."/>
            <person name="Bayer T."/>
            <person name="Micklem G."/>
            <person name="Kim H."/>
            <person name="Bhak J."/>
            <person name="Lajeunesse T.C."/>
            <person name="Voolstra C.R."/>
        </authorList>
    </citation>
    <scope>NUCLEOTIDE SEQUENCE [LARGE SCALE GENOMIC DNA]</scope>
    <source>
        <strain evidence="2 3">CCMP2467</strain>
    </source>
</reference>
<proteinExistence type="predicted"/>